<dbReference type="EMBL" id="JACJVP010000038">
    <property type="protein sequence ID" value="MBB6673392.1"/>
    <property type="molecule type" value="Genomic_DNA"/>
</dbReference>
<dbReference type="InterPro" id="IPR055170">
    <property type="entry name" value="GFO_IDH_MocA-like_dom"/>
</dbReference>
<dbReference type="Gene3D" id="3.40.50.720">
    <property type="entry name" value="NAD(P)-binding Rossmann-like Domain"/>
    <property type="match status" value="1"/>
</dbReference>
<dbReference type="PANTHER" id="PTHR43249:SF1">
    <property type="entry name" value="D-GLUCOSIDE 3-DEHYDROGENASE"/>
    <property type="match status" value="1"/>
</dbReference>
<feature type="domain" description="GFO/IDH/MocA-like oxidoreductase" evidence="2">
    <location>
        <begin position="133"/>
        <end position="258"/>
    </location>
</feature>
<sequence>MSDIRYGLIGCGNMGSGHANTLTSGAIRGAALTAVCDASADRRVWLRERYPSVTVFDTTEALLDSGLVDAVIVATPHFDHPKDAIAAFRRGLHVLIEKPAGVSAGRVRLMNEAAAASGRRFGIMYNQRMNPLYQKVRDLIASGELGEIRRTNWIITDWYRPQAYYDSGSWRATWAGEGGGVLLNQCPHQLDLWQWTTGLMPSRIRAFCHFGKHRDIEVEDEVTAYVEYPNGATGVFITTTGETPGTNRYEVTGDRGKLVVENGRLTFWRLRESEPEFNARNTVPFDRPEEWKIEFPNLGPSPEHAGILQNFTDALLNGAPLLAPGEEGILGLSISNAMHLSAWREEWVDLPLDEAAFETELQRRIDTSRGRG</sequence>
<accession>A0A7X0RTG3</accession>
<dbReference type="RefSeq" id="WP_185671256.1">
    <property type="nucleotide sequence ID" value="NZ_JACJVP010000038.1"/>
</dbReference>
<dbReference type="PANTHER" id="PTHR43249">
    <property type="entry name" value="UDP-N-ACETYL-2-AMINO-2-DEOXY-D-GLUCURONATE OXIDASE"/>
    <property type="match status" value="1"/>
</dbReference>
<evidence type="ECO:0000313" key="4">
    <source>
        <dbReference type="Proteomes" id="UP000547209"/>
    </source>
</evidence>
<feature type="domain" description="Gfo/Idh/MocA-like oxidoreductase N-terminal" evidence="1">
    <location>
        <begin position="4"/>
        <end position="122"/>
    </location>
</feature>
<protein>
    <submittedName>
        <fullName evidence="3">Gfo/Idh/MocA family oxidoreductase</fullName>
    </submittedName>
</protein>
<dbReference type="InterPro" id="IPR036291">
    <property type="entry name" value="NAD(P)-bd_dom_sf"/>
</dbReference>
<keyword evidence="4" id="KW-1185">Reference proteome</keyword>
<dbReference type="Gene3D" id="3.30.360.10">
    <property type="entry name" value="Dihydrodipicolinate Reductase, domain 2"/>
    <property type="match status" value="1"/>
</dbReference>
<dbReference type="InterPro" id="IPR052515">
    <property type="entry name" value="Gfo/Idh/MocA_Oxidoreductase"/>
</dbReference>
<name>A0A7X0RTG3_9BACL</name>
<dbReference type="InterPro" id="IPR000683">
    <property type="entry name" value="Gfo/Idh/MocA-like_OxRdtase_N"/>
</dbReference>
<comment type="caution">
    <text evidence="3">The sequence shown here is derived from an EMBL/GenBank/DDBJ whole genome shotgun (WGS) entry which is preliminary data.</text>
</comment>
<evidence type="ECO:0000259" key="1">
    <source>
        <dbReference type="Pfam" id="PF01408"/>
    </source>
</evidence>
<dbReference type="AlphaFoldDB" id="A0A7X0RTG3"/>
<gene>
    <name evidence="3" type="ORF">H7C19_22185</name>
</gene>
<proteinExistence type="predicted"/>
<dbReference type="Pfam" id="PF22725">
    <property type="entry name" value="GFO_IDH_MocA_C3"/>
    <property type="match status" value="1"/>
</dbReference>
<dbReference type="SUPFAM" id="SSF55347">
    <property type="entry name" value="Glyceraldehyde-3-phosphate dehydrogenase-like, C-terminal domain"/>
    <property type="match status" value="1"/>
</dbReference>
<dbReference type="Pfam" id="PF01408">
    <property type="entry name" value="GFO_IDH_MocA"/>
    <property type="match status" value="1"/>
</dbReference>
<dbReference type="Proteomes" id="UP000547209">
    <property type="component" value="Unassembled WGS sequence"/>
</dbReference>
<organism evidence="3 4">
    <name type="scientific">Cohnella nanjingensis</name>
    <dbReference type="NCBI Taxonomy" id="1387779"/>
    <lineage>
        <taxon>Bacteria</taxon>
        <taxon>Bacillati</taxon>
        <taxon>Bacillota</taxon>
        <taxon>Bacilli</taxon>
        <taxon>Bacillales</taxon>
        <taxon>Paenibacillaceae</taxon>
        <taxon>Cohnella</taxon>
    </lineage>
</organism>
<dbReference type="SUPFAM" id="SSF51735">
    <property type="entry name" value="NAD(P)-binding Rossmann-fold domains"/>
    <property type="match status" value="1"/>
</dbReference>
<dbReference type="GO" id="GO:0000166">
    <property type="term" value="F:nucleotide binding"/>
    <property type="evidence" value="ECO:0007669"/>
    <property type="project" value="InterPro"/>
</dbReference>
<evidence type="ECO:0000313" key="3">
    <source>
        <dbReference type="EMBL" id="MBB6673392.1"/>
    </source>
</evidence>
<evidence type="ECO:0000259" key="2">
    <source>
        <dbReference type="Pfam" id="PF22725"/>
    </source>
</evidence>
<reference evidence="3 4" key="1">
    <citation type="submission" date="2020-08" db="EMBL/GenBank/DDBJ databases">
        <title>Cohnella phylogeny.</title>
        <authorList>
            <person name="Dunlap C."/>
        </authorList>
    </citation>
    <scope>NUCLEOTIDE SEQUENCE [LARGE SCALE GENOMIC DNA]</scope>
    <source>
        <strain evidence="3 4">DSM 28246</strain>
    </source>
</reference>